<dbReference type="Pfam" id="PF07978">
    <property type="entry name" value="NIPSNAP"/>
    <property type="match status" value="1"/>
</dbReference>
<evidence type="ECO:0000313" key="3">
    <source>
        <dbReference type="EMBL" id="XDO95985.1"/>
    </source>
</evidence>
<dbReference type="Gene3D" id="3.30.70.100">
    <property type="match status" value="1"/>
</dbReference>
<protein>
    <submittedName>
        <fullName evidence="3">NIPSNAP family protein</fullName>
    </submittedName>
</protein>
<dbReference type="EMBL" id="CP158375">
    <property type="protein sequence ID" value="XDO95985.1"/>
    <property type="molecule type" value="Genomic_DNA"/>
</dbReference>
<evidence type="ECO:0000256" key="1">
    <source>
        <dbReference type="SAM" id="SignalP"/>
    </source>
</evidence>
<dbReference type="SUPFAM" id="SSF54909">
    <property type="entry name" value="Dimeric alpha+beta barrel"/>
    <property type="match status" value="1"/>
</dbReference>
<dbReference type="RefSeq" id="WP_369058841.1">
    <property type="nucleotide sequence ID" value="NZ_CP158375.1"/>
</dbReference>
<keyword evidence="1" id="KW-0732">Signal</keyword>
<accession>A0AB39KQV3</accession>
<organism evidence="3">
    <name type="scientific">Caulobacter sp. 73W</name>
    <dbReference type="NCBI Taxonomy" id="3161137"/>
    <lineage>
        <taxon>Bacteria</taxon>
        <taxon>Pseudomonadati</taxon>
        <taxon>Pseudomonadota</taxon>
        <taxon>Alphaproteobacteria</taxon>
        <taxon>Caulobacterales</taxon>
        <taxon>Caulobacteraceae</taxon>
        <taxon>Caulobacter</taxon>
    </lineage>
</organism>
<feature type="domain" description="NIPSNAP" evidence="2">
    <location>
        <begin position="30"/>
        <end position="124"/>
    </location>
</feature>
<feature type="chain" id="PRO_5044272508" evidence="1">
    <location>
        <begin position="23"/>
        <end position="261"/>
    </location>
</feature>
<dbReference type="InterPro" id="IPR011008">
    <property type="entry name" value="Dimeric_a/b-barrel"/>
</dbReference>
<dbReference type="AlphaFoldDB" id="A0AB39KQV3"/>
<sequence length="261" mass="28864">MNRRAFTASLAAPFLAPALSQAAPWAGGVVELRQYVMHPEKRDVLIDLFDGRFIEPQEAAGMSVIGQFRNLDDPDSFVWLRGFPDMEARRKALEAFYGGAVWQANREAANTTLIDNDNVLLLKPAGEGFDLDQRAPVEAAGDGPGFLAVHIHNLKAPADAAFLRFFRSEAEPVLQTAGIAPFAPLMTEGSANTFPRLPVRENLPSFIWFARFTDAAAYDRALGDLARNPDWARVEARLAGWLKRPVQRLRLTPTARSRLHG</sequence>
<feature type="signal peptide" evidence="1">
    <location>
        <begin position="1"/>
        <end position="22"/>
    </location>
</feature>
<dbReference type="InterPro" id="IPR012577">
    <property type="entry name" value="NIPSNAP"/>
</dbReference>
<proteinExistence type="predicted"/>
<evidence type="ECO:0000259" key="2">
    <source>
        <dbReference type="Pfam" id="PF07978"/>
    </source>
</evidence>
<reference evidence="3" key="1">
    <citation type="submission" date="2024-06" db="EMBL/GenBank/DDBJ databases">
        <title>Caulobacter inopinatus, sp. nov.</title>
        <authorList>
            <person name="Donachie S.P."/>
        </authorList>
    </citation>
    <scope>NUCLEOTIDE SEQUENCE</scope>
    <source>
        <strain evidence="3">73W</strain>
    </source>
</reference>
<name>A0AB39KQV3_9CAUL</name>
<gene>
    <name evidence="3" type="ORF">ABOZ73_14460</name>
</gene>